<organism evidence="1 2">
    <name type="scientific">Peronosclerospora sorghi</name>
    <dbReference type="NCBI Taxonomy" id="230839"/>
    <lineage>
        <taxon>Eukaryota</taxon>
        <taxon>Sar</taxon>
        <taxon>Stramenopiles</taxon>
        <taxon>Oomycota</taxon>
        <taxon>Peronosporomycetes</taxon>
        <taxon>Peronosporales</taxon>
        <taxon>Peronosporaceae</taxon>
        <taxon>Peronosclerospora</taxon>
    </lineage>
</organism>
<accession>A0ACC0WSS8</accession>
<proteinExistence type="predicted"/>
<keyword evidence="2" id="KW-1185">Reference proteome</keyword>
<comment type="caution">
    <text evidence="1">The sequence shown here is derived from an EMBL/GenBank/DDBJ whole genome shotgun (WGS) entry which is preliminary data.</text>
</comment>
<name>A0ACC0WSS8_9STRA</name>
<sequence>MLETMGVDHVVSVDLHSAQIEGLFKPQILQTLGEPIVVAPHSAAVSRAAKFRYNLSHTIDEFVPLAFVIRKHQLDKHHPGELPGELVGYVNDCIVVDTLVGTGATLVKTAKVLKANGAKTVSAFAVHARYSADVSLVPSSVIVALQTLENCKELDKLVTTNTIPTVLQDCHIVCRAFYY</sequence>
<dbReference type="Proteomes" id="UP001163321">
    <property type="component" value="Chromosome 1"/>
</dbReference>
<reference evidence="1 2" key="1">
    <citation type="journal article" date="2022" name="bioRxiv">
        <title>The genome of the oomycete Peronosclerospora sorghi, a cosmopolitan pathogen of maize and sorghum, is inflated with dispersed pseudogenes.</title>
        <authorList>
            <person name="Fletcher K."/>
            <person name="Martin F."/>
            <person name="Isakeit T."/>
            <person name="Cavanaugh K."/>
            <person name="Magill C."/>
            <person name="Michelmore R."/>
        </authorList>
    </citation>
    <scope>NUCLEOTIDE SEQUENCE [LARGE SCALE GENOMIC DNA]</scope>
    <source>
        <strain evidence="1">P6</strain>
    </source>
</reference>
<evidence type="ECO:0000313" key="2">
    <source>
        <dbReference type="Proteomes" id="UP001163321"/>
    </source>
</evidence>
<protein>
    <submittedName>
        <fullName evidence="1">Uncharacterized protein</fullName>
    </submittedName>
</protein>
<evidence type="ECO:0000313" key="1">
    <source>
        <dbReference type="EMBL" id="KAI9921109.1"/>
    </source>
</evidence>
<gene>
    <name evidence="1" type="ORF">PsorP6_002382</name>
</gene>
<dbReference type="EMBL" id="CM047580">
    <property type="protein sequence ID" value="KAI9921109.1"/>
    <property type="molecule type" value="Genomic_DNA"/>
</dbReference>